<evidence type="ECO:0000313" key="2">
    <source>
        <dbReference type="Proteomes" id="UP001314241"/>
    </source>
</evidence>
<dbReference type="EMBL" id="CAWVOH010000001">
    <property type="protein sequence ID" value="CAK8053660.1"/>
    <property type="molecule type" value="Genomic_DNA"/>
</dbReference>
<protein>
    <recommendedName>
        <fullName evidence="3">Maturase K</fullName>
    </recommendedName>
</protein>
<comment type="caution">
    <text evidence="1">The sequence shown here is derived from an EMBL/GenBank/DDBJ whole genome shotgun (WGS) entry which is preliminary data.</text>
</comment>
<organism evidence="1 2">
    <name type="scientific">Eupransor demetentiae</name>
    <dbReference type="NCBI Taxonomy" id="3109584"/>
    <lineage>
        <taxon>Bacteria</taxon>
        <taxon>Bacillati</taxon>
        <taxon>Bacillota</taxon>
        <taxon>Bacilli</taxon>
        <taxon>Lactobacillales</taxon>
        <taxon>Lactobacillaceae</taxon>
        <taxon>Eupransor</taxon>
    </lineage>
</organism>
<name>A0ABM9N3E6_9LACO</name>
<dbReference type="Proteomes" id="UP001314241">
    <property type="component" value="Unassembled WGS sequence"/>
</dbReference>
<proteinExistence type="predicted"/>
<gene>
    <name evidence="1" type="ORF">R54876_GBNLAHCA_00217</name>
</gene>
<evidence type="ECO:0008006" key="3">
    <source>
        <dbReference type="Google" id="ProtNLM"/>
    </source>
</evidence>
<keyword evidence="2" id="KW-1185">Reference proteome</keyword>
<sequence length="34" mass="3818">MSGSNQSFTQLLCLLMAHDLYFDLEDVLSLSPQT</sequence>
<evidence type="ECO:0000313" key="1">
    <source>
        <dbReference type="EMBL" id="CAK8053660.1"/>
    </source>
</evidence>
<accession>A0ABM9N3E6</accession>
<reference evidence="1 2" key="1">
    <citation type="submission" date="2024-01" db="EMBL/GenBank/DDBJ databases">
        <authorList>
            <person name="Botero Cardona J."/>
        </authorList>
    </citation>
    <scope>NUCLEOTIDE SEQUENCE [LARGE SCALE GENOMIC DNA]</scope>
    <source>
        <strain evidence="1 2">LMG 33000</strain>
    </source>
</reference>